<keyword evidence="3 6" id="KW-0812">Transmembrane</keyword>
<evidence type="ECO:0000256" key="4">
    <source>
        <dbReference type="ARBA" id="ARBA00022989"/>
    </source>
</evidence>
<sequence length="107" mass="11346">MGPVELGSAGISTNIFNCISKLFNIPLLSVATSFVAEDISKNSVKDSASGIGNLSAVFLFPILMYYFQLGATGAAISTVLSPYIVAFLLIWHLNKRAVLLPPKLGSL</sequence>
<gene>
    <name evidence="7" type="ORF">CMV_003942</name>
</gene>
<dbReference type="PANTHER" id="PTHR42893">
    <property type="entry name" value="PROTEIN DETOXIFICATION 44, CHLOROPLASTIC-RELATED"/>
    <property type="match status" value="1"/>
</dbReference>
<evidence type="ECO:0000256" key="1">
    <source>
        <dbReference type="ARBA" id="ARBA00004141"/>
    </source>
</evidence>
<proteinExistence type="inferred from homology"/>
<evidence type="ECO:0000256" key="2">
    <source>
        <dbReference type="ARBA" id="ARBA00010199"/>
    </source>
</evidence>
<evidence type="ECO:0000313" key="7">
    <source>
        <dbReference type="EMBL" id="KAF3972564.1"/>
    </source>
</evidence>
<evidence type="ECO:0000256" key="3">
    <source>
        <dbReference type="ARBA" id="ARBA00022692"/>
    </source>
</evidence>
<dbReference type="GO" id="GO:0016020">
    <property type="term" value="C:membrane"/>
    <property type="evidence" value="ECO:0007669"/>
    <property type="project" value="UniProtKB-SubCell"/>
</dbReference>
<organism evidence="7 8">
    <name type="scientific">Castanea mollissima</name>
    <name type="common">Chinese chestnut</name>
    <dbReference type="NCBI Taxonomy" id="60419"/>
    <lineage>
        <taxon>Eukaryota</taxon>
        <taxon>Viridiplantae</taxon>
        <taxon>Streptophyta</taxon>
        <taxon>Embryophyta</taxon>
        <taxon>Tracheophyta</taxon>
        <taxon>Spermatophyta</taxon>
        <taxon>Magnoliopsida</taxon>
        <taxon>eudicotyledons</taxon>
        <taxon>Gunneridae</taxon>
        <taxon>Pentapetalae</taxon>
        <taxon>rosids</taxon>
        <taxon>fabids</taxon>
        <taxon>Fagales</taxon>
        <taxon>Fagaceae</taxon>
        <taxon>Castanea</taxon>
    </lineage>
</organism>
<dbReference type="GO" id="GO:0009507">
    <property type="term" value="C:chloroplast"/>
    <property type="evidence" value="ECO:0007669"/>
    <property type="project" value="TreeGrafter"/>
</dbReference>
<name>A0A8J4RRF8_9ROSI</name>
<dbReference type="InterPro" id="IPR044644">
    <property type="entry name" value="DinF-like"/>
</dbReference>
<comment type="similarity">
    <text evidence="2">Belongs to the multi antimicrobial extrusion (MATE) (TC 2.A.66.1) family.</text>
</comment>
<reference evidence="7" key="1">
    <citation type="submission" date="2020-03" db="EMBL/GenBank/DDBJ databases">
        <title>Castanea mollissima Vanexum genome sequencing.</title>
        <authorList>
            <person name="Staton M."/>
        </authorList>
    </citation>
    <scope>NUCLEOTIDE SEQUENCE</scope>
    <source>
        <tissue evidence="7">Leaf</tissue>
    </source>
</reference>
<evidence type="ECO:0000313" key="8">
    <source>
        <dbReference type="Proteomes" id="UP000737018"/>
    </source>
</evidence>
<comment type="caution">
    <text evidence="7">The sequence shown here is derived from an EMBL/GenBank/DDBJ whole genome shotgun (WGS) entry which is preliminary data.</text>
</comment>
<keyword evidence="8" id="KW-1185">Reference proteome</keyword>
<accession>A0A8J4RRF8</accession>
<evidence type="ECO:0008006" key="9">
    <source>
        <dbReference type="Google" id="ProtNLM"/>
    </source>
</evidence>
<keyword evidence="4 6" id="KW-1133">Transmembrane helix</keyword>
<feature type="transmembrane region" description="Helical" evidence="6">
    <location>
        <begin position="50"/>
        <end position="67"/>
    </location>
</feature>
<comment type="subcellular location">
    <subcellularLocation>
        <location evidence="1">Membrane</location>
        <topology evidence="1">Multi-pass membrane protein</topology>
    </subcellularLocation>
</comment>
<dbReference type="EMBL" id="JRKL02000320">
    <property type="protein sequence ID" value="KAF3972564.1"/>
    <property type="molecule type" value="Genomic_DNA"/>
</dbReference>
<protein>
    <recommendedName>
        <fullName evidence="9">Polysaccharide biosynthesis protein C-terminal domain-containing protein</fullName>
    </recommendedName>
</protein>
<dbReference type="Proteomes" id="UP000737018">
    <property type="component" value="Unassembled WGS sequence"/>
</dbReference>
<dbReference type="PANTHER" id="PTHR42893:SF45">
    <property type="entry name" value="PROTEIN DETOXIFICATION 45, CHLOROPLASTIC"/>
    <property type="match status" value="1"/>
</dbReference>
<evidence type="ECO:0000256" key="6">
    <source>
        <dbReference type="SAM" id="Phobius"/>
    </source>
</evidence>
<feature type="transmembrane region" description="Helical" evidence="6">
    <location>
        <begin position="73"/>
        <end position="93"/>
    </location>
</feature>
<dbReference type="AlphaFoldDB" id="A0A8J4RRF8"/>
<dbReference type="OrthoDB" id="2126698at2759"/>
<keyword evidence="5 6" id="KW-0472">Membrane</keyword>
<evidence type="ECO:0000256" key="5">
    <source>
        <dbReference type="ARBA" id="ARBA00023136"/>
    </source>
</evidence>